<gene>
    <name evidence="1" type="ORF">CGI_10020605</name>
</gene>
<accession>K1RH02</accession>
<protein>
    <submittedName>
        <fullName evidence="1">Uncharacterized protein</fullName>
    </submittedName>
</protein>
<reference evidence="1" key="1">
    <citation type="journal article" date="2012" name="Nature">
        <title>The oyster genome reveals stress adaptation and complexity of shell formation.</title>
        <authorList>
            <person name="Zhang G."/>
            <person name="Fang X."/>
            <person name="Guo X."/>
            <person name="Li L."/>
            <person name="Luo R."/>
            <person name="Xu F."/>
            <person name="Yang P."/>
            <person name="Zhang L."/>
            <person name="Wang X."/>
            <person name="Qi H."/>
            <person name="Xiong Z."/>
            <person name="Que H."/>
            <person name="Xie Y."/>
            <person name="Holland P.W."/>
            <person name="Paps J."/>
            <person name="Zhu Y."/>
            <person name="Wu F."/>
            <person name="Chen Y."/>
            <person name="Wang J."/>
            <person name="Peng C."/>
            <person name="Meng J."/>
            <person name="Yang L."/>
            <person name="Liu J."/>
            <person name="Wen B."/>
            <person name="Zhang N."/>
            <person name="Huang Z."/>
            <person name="Zhu Q."/>
            <person name="Feng Y."/>
            <person name="Mount A."/>
            <person name="Hedgecock D."/>
            <person name="Xu Z."/>
            <person name="Liu Y."/>
            <person name="Domazet-Loso T."/>
            <person name="Du Y."/>
            <person name="Sun X."/>
            <person name="Zhang S."/>
            <person name="Liu B."/>
            <person name="Cheng P."/>
            <person name="Jiang X."/>
            <person name="Li J."/>
            <person name="Fan D."/>
            <person name="Wang W."/>
            <person name="Fu W."/>
            <person name="Wang T."/>
            <person name="Wang B."/>
            <person name="Zhang J."/>
            <person name="Peng Z."/>
            <person name="Li Y."/>
            <person name="Li N."/>
            <person name="Wang J."/>
            <person name="Chen M."/>
            <person name="He Y."/>
            <person name="Tan F."/>
            <person name="Song X."/>
            <person name="Zheng Q."/>
            <person name="Huang R."/>
            <person name="Yang H."/>
            <person name="Du X."/>
            <person name="Chen L."/>
            <person name="Yang M."/>
            <person name="Gaffney P.M."/>
            <person name="Wang S."/>
            <person name="Luo L."/>
            <person name="She Z."/>
            <person name="Ming Y."/>
            <person name="Huang W."/>
            <person name="Zhang S."/>
            <person name="Huang B."/>
            <person name="Zhang Y."/>
            <person name="Qu T."/>
            <person name="Ni P."/>
            <person name="Miao G."/>
            <person name="Wang J."/>
            <person name="Wang Q."/>
            <person name="Steinberg C.E."/>
            <person name="Wang H."/>
            <person name="Li N."/>
            <person name="Qian L."/>
            <person name="Zhang G."/>
            <person name="Li Y."/>
            <person name="Yang H."/>
            <person name="Liu X."/>
            <person name="Wang J."/>
            <person name="Yin Y."/>
            <person name="Wang J."/>
        </authorList>
    </citation>
    <scope>NUCLEOTIDE SEQUENCE [LARGE SCALE GENOMIC DNA]</scope>
    <source>
        <strain evidence="1">05x7-T-G4-1.051#20</strain>
    </source>
</reference>
<dbReference type="HOGENOM" id="CLU_1519318_0_0_1"/>
<name>K1RH02_MAGGI</name>
<dbReference type="InParanoid" id="K1RH02"/>
<dbReference type="AlphaFoldDB" id="K1RH02"/>
<dbReference type="EMBL" id="JH816022">
    <property type="protein sequence ID" value="EKC40725.1"/>
    <property type="molecule type" value="Genomic_DNA"/>
</dbReference>
<proteinExistence type="predicted"/>
<organism evidence="1">
    <name type="scientific">Magallana gigas</name>
    <name type="common">Pacific oyster</name>
    <name type="synonym">Crassostrea gigas</name>
    <dbReference type="NCBI Taxonomy" id="29159"/>
    <lineage>
        <taxon>Eukaryota</taxon>
        <taxon>Metazoa</taxon>
        <taxon>Spiralia</taxon>
        <taxon>Lophotrochozoa</taxon>
        <taxon>Mollusca</taxon>
        <taxon>Bivalvia</taxon>
        <taxon>Autobranchia</taxon>
        <taxon>Pteriomorphia</taxon>
        <taxon>Ostreida</taxon>
        <taxon>Ostreoidea</taxon>
        <taxon>Ostreidae</taxon>
        <taxon>Magallana</taxon>
    </lineage>
</organism>
<evidence type="ECO:0000313" key="1">
    <source>
        <dbReference type="EMBL" id="EKC40725.1"/>
    </source>
</evidence>
<sequence length="177" mass="19709">MLKLDSVTVDCVSAVNPSVSPVIEHDYVSKPLSQTEMETENNVVLDVISDVFKEMKEKNEEAMLDLRSQCQSLTSRTAVFSSVLQKYRGITDLLDNTEHFLQDIILEMRKRVPLLLEVLCCAAIPANGKVAPSLIPILAASYAILMKHRFHNLSAFQRLTTAIAIKGGLDDRVSTIY</sequence>